<evidence type="ECO:0000256" key="2">
    <source>
        <dbReference type="ARBA" id="ARBA00022692"/>
    </source>
</evidence>
<keyword evidence="4 5" id="KW-0472">Membrane</keyword>
<keyword evidence="3 5" id="KW-1133">Transmembrane helix</keyword>
<protein>
    <submittedName>
        <fullName evidence="6">Uncharacterized protein</fullName>
    </submittedName>
</protein>
<evidence type="ECO:0000256" key="3">
    <source>
        <dbReference type="ARBA" id="ARBA00022989"/>
    </source>
</evidence>
<reference evidence="6" key="1">
    <citation type="journal article" date="2020" name="Nature">
        <title>Giant virus diversity and host interactions through global metagenomics.</title>
        <authorList>
            <person name="Schulz F."/>
            <person name="Roux S."/>
            <person name="Paez-Espino D."/>
            <person name="Jungbluth S."/>
            <person name="Walsh D.A."/>
            <person name="Denef V.J."/>
            <person name="McMahon K.D."/>
            <person name="Konstantinidis K.T."/>
            <person name="Eloe-Fadrosh E.A."/>
            <person name="Kyrpides N.C."/>
            <person name="Woyke T."/>
        </authorList>
    </citation>
    <scope>NUCLEOTIDE SEQUENCE</scope>
    <source>
        <strain evidence="6">GVMAG-M-3300023179-114</strain>
    </source>
</reference>
<feature type="transmembrane region" description="Helical" evidence="5">
    <location>
        <begin position="234"/>
        <end position="255"/>
    </location>
</feature>
<feature type="transmembrane region" description="Helical" evidence="5">
    <location>
        <begin position="204"/>
        <end position="222"/>
    </location>
</feature>
<dbReference type="Gene3D" id="1.10.357.140">
    <property type="entry name" value="UbiA prenyltransferase"/>
    <property type="match status" value="1"/>
</dbReference>
<dbReference type="InterPro" id="IPR000537">
    <property type="entry name" value="UbiA_prenyltransferase"/>
</dbReference>
<name>A0A6C0E446_9ZZZZ</name>
<evidence type="ECO:0000256" key="4">
    <source>
        <dbReference type="ARBA" id="ARBA00023136"/>
    </source>
</evidence>
<dbReference type="AlphaFoldDB" id="A0A6C0E446"/>
<evidence type="ECO:0000313" key="6">
    <source>
        <dbReference type="EMBL" id="QHT23049.1"/>
    </source>
</evidence>
<feature type="transmembrane region" description="Helical" evidence="5">
    <location>
        <begin position="301"/>
        <end position="323"/>
    </location>
</feature>
<organism evidence="6">
    <name type="scientific">viral metagenome</name>
    <dbReference type="NCBI Taxonomy" id="1070528"/>
    <lineage>
        <taxon>unclassified sequences</taxon>
        <taxon>metagenomes</taxon>
        <taxon>organismal metagenomes</taxon>
    </lineage>
</organism>
<dbReference type="InterPro" id="IPR044878">
    <property type="entry name" value="UbiA_sf"/>
</dbReference>
<evidence type="ECO:0000256" key="5">
    <source>
        <dbReference type="SAM" id="Phobius"/>
    </source>
</evidence>
<feature type="transmembrane region" description="Helical" evidence="5">
    <location>
        <begin position="267"/>
        <end position="289"/>
    </location>
</feature>
<sequence>MKGSCILKCLFIGSLLMYPQFAFQIKTHRLLHLPLFEKKSHNVMPNTKKIQETPNKNLLVSNNTSQLQIIQQKINGLVTLIRPINVLPTLFLTLFGGWIVHPSYTVFLLPKFLVTMVDTVIIMSSSMIINDIYDVEIDKHNNPNRPLVKGIITIKEAVFASMLLLVLAEYLNLSLLSTNLQWVVHVSILNILLYTPVFKKITFVKNLSCASLVALSIFFGALSTDTLLGINDGFTILTISLNLVFLGCLYNELLLDMCDLEGDKEHNIYTIPVLFGNNNSWFFASFILYSNIFLNSLELAYLYNSYVGSMIAFICIPFIQDLYKIKQTNFSKEIITSSVKKSSDIMLVLFLYLGAISYYM</sequence>
<feature type="transmembrane region" description="Helical" evidence="5">
    <location>
        <begin position="154"/>
        <end position="173"/>
    </location>
</feature>
<keyword evidence="2 5" id="KW-0812">Transmembrane</keyword>
<dbReference type="InterPro" id="IPR050475">
    <property type="entry name" value="Prenyltransferase_related"/>
</dbReference>
<dbReference type="Pfam" id="PF01040">
    <property type="entry name" value="UbiA"/>
    <property type="match status" value="1"/>
</dbReference>
<dbReference type="PANTHER" id="PTHR42723:SF1">
    <property type="entry name" value="CHLOROPHYLL SYNTHASE, CHLOROPLASTIC"/>
    <property type="match status" value="1"/>
</dbReference>
<feature type="transmembrane region" description="Helical" evidence="5">
    <location>
        <begin position="80"/>
        <end position="100"/>
    </location>
</feature>
<dbReference type="GO" id="GO:0016765">
    <property type="term" value="F:transferase activity, transferring alkyl or aryl (other than methyl) groups"/>
    <property type="evidence" value="ECO:0007669"/>
    <property type="project" value="InterPro"/>
</dbReference>
<dbReference type="EMBL" id="MN739723">
    <property type="protein sequence ID" value="QHT23049.1"/>
    <property type="molecule type" value="Genomic_DNA"/>
</dbReference>
<comment type="subcellular location">
    <subcellularLocation>
        <location evidence="1">Membrane</location>
        <topology evidence="1">Multi-pass membrane protein</topology>
    </subcellularLocation>
</comment>
<dbReference type="GO" id="GO:0016020">
    <property type="term" value="C:membrane"/>
    <property type="evidence" value="ECO:0007669"/>
    <property type="project" value="UniProtKB-SubCell"/>
</dbReference>
<proteinExistence type="predicted"/>
<feature type="transmembrane region" description="Helical" evidence="5">
    <location>
        <begin position="179"/>
        <end position="197"/>
    </location>
</feature>
<evidence type="ECO:0000256" key="1">
    <source>
        <dbReference type="ARBA" id="ARBA00004141"/>
    </source>
</evidence>
<accession>A0A6C0E446</accession>
<dbReference type="PANTHER" id="PTHR42723">
    <property type="entry name" value="CHLOROPHYLL SYNTHASE"/>
    <property type="match status" value="1"/>
</dbReference>
<feature type="transmembrane region" description="Helical" evidence="5">
    <location>
        <begin position="112"/>
        <end position="133"/>
    </location>
</feature>